<sequence>MDAAQLLANTLSGNTTLMQEAAKQLEQASNDNFHGYMHTLAHEMANEQQQPQVRFAAALQFKNALAARDVVNQQGLSDRWLSLPEEATMPLKQSILATLSSTAPQVGPGAAQCVSAVAAVELPKGRWQDLIPQLIQFAQNQENTALRVHTLQTIGYICEVIDPEIVAARSNEILTAVVQGARKEETNRDVQMAAMSALYNSLEFIRDNFEREGERNYIMQVVCEATQSPSDKIQVHAFECLVKIMSLYYEKMEFYMERALFGLTLNGMRSNDEIVALQAIEFWSTVCEEEIELSIEAQEAAEYGDAPSAVSKNFAKMALAEILPQLLQLLLQQDEDADDDDWNKAMAAGACLELLARDVGDEIVAQVVPFVEQGITSTEWNRREAAVMAFGSILDGPEPSVLAPLVTQALGALINMLQNDSSVQVRDTVAWTLSKITEVMLDVIDPDAHLDGLITALVLGLNGAPRIVNSCCSALSNIIAQLSQPPDLLGEDIPTSAMSRYFAGIIQALVPISAKSTNESNSRSAAYQTIATFVASSANDTLNVVQGITTEMLARQEQLLALHNQLVGIDDRNNWNDMQVNICVVLQSCIHKSPAMIAPFADRIMTNLLSLISAAGKHAGVLEDAFATIGALASAMEIGFNKYMEAFSPYIFTALASFDDWQVAQAAVYVASDVARAIGDQITPHAERLMVSLVDILRSPVVHRQVKPNAITTIGEIALAVGSAFGPYLETVMGILSQAGATAASSNDPAMMEFVWTMREAIVEAFIGILNGLKSADPTPFQQYVPGIMGFLSTCMVDEDRTDAFVTSTLGLVGDFGDTYKRAVRDDLMQEWVQQAIAYGRQRGSSRAAKNNAAYAQKAIKEISK</sequence>
<name>A0AA38HAA0_9TREE</name>
<evidence type="ECO:0000256" key="9">
    <source>
        <dbReference type="PROSITE-ProRule" id="PRU00103"/>
    </source>
</evidence>
<organism evidence="11 12">
    <name type="scientific">Dioszegia hungarica</name>
    <dbReference type="NCBI Taxonomy" id="4972"/>
    <lineage>
        <taxon>Eukaryota</taxon>
        <taxon>Fungi</taxon>
        <taxon>Dikarya</taxon>
        <taxon>Basidiomycota</taxon>
        <taxon>Agaricomycotina</taxon>
        <taxon>Tremellomycetes</taxon>
        <taxon>Tremellales</taxon>
        <taxon>Bulleribasidiaceae</taxon>
        <taxon>Dioszegia</taxon>
    </lineage>
</organism>
<dbReference type="EMBL" id="JAKWFO010000005">
    <property type="protein sequence ID" value="KAI9635411.1"/>
    <property type="molecule type" value="Genomic_DNA"/>
</dbReference>
<dbReference type="PROSITE" id="PS50077">
    <property type="entry name" value="HEAT_REPEAT"/>
    <property type="match status" value="1"/>
</dbReference>
<comment type="caution">
    <text evidence="11">The sequence shown here is derived from an EMBL/GenBank/DDBJ whole genome shotgun (WGS) entry which is preliminary data.</text>
</comment>
<accession>A0AA38HAA0</accession>
<keyword evidence="4" id="KW-0963">Cytoplasm</keyword>
<keyword evidence="5" id="KW-0677">Repeat</keyword>
<keyword evidence="12" id="KW-1185">Reference proteome</keyword>
<dbReference type="PANTHER" id="PTHR10527">
    <property type="entry name" value="IMPORTIN BETA"/>
    <property type="match status" value="1"/>
</dbReference>
<evidence type="ECO:0000256" key="1">
    <source>
        <dbReference type="ARBA" id="ARBA00004496"/>
    </source>
</evidence>
<evidence type="ECO:0000256" key="7">
    <source>
        <dbReference type="ARBA" id="ARBA00079884"/>
    </source>
</evidence>
<comment type="subcellular location">
    <subcellularLocation>
        <location evidence="1">Cytoplasm</location>
    </subcellularLocation>
</comment>
<reference evidence="11" key="1">
    <citation type="journal article" date="2022" name="G3 (Bethesda)">
        <title>High quality genome of the basidiomycete yeast Dioszegia hungarica PDD-24b-2 isolated from cloud water.</title>
        <authorList>
            <person name="Jarrige D."/>
            <person name="Haridas S."/>
            <person name="Bleykasten-Grosshans C."/>
            <person name="Joly M."/>
            <person name="Nadalig T."/>
            <person name="Sancelme M."/>
            <person name="Vuilleumier S."/>
            <person name="Grigoriev I.V."/>
            <person name="Amato P."/>
            <person name="Bringel F."/>
        </authorList>
    </citation>
    <scope>NUCLEOTIDE SEQUENCE</scope>
    <source>
        <strain evidence="11">PDD-24b-2</strain>
    </source>
</reference>
<dbReference type="FunFam" id="1.25.10.10:FF:000027">
    <property type="entry name" value="Importin subunit beta-1"/>
    <property type="match status" value="1"/>
</dbReference>
<dbReference type="InterPro" id="IPR021133">
    <property type="entry name" value="HEAT_type_2"/>
</dbReference>
<dbReference type="Proteomes" id="UP001164286">
    <property type="component" value="Unassembled WGS sequence"/>
</dbReference>
<evidence type="ECO:0000256" key="8">
    <source>
        <dbReference type="ARBA" id="ARBA00083566"/>
    </source>
</evidence>
<dbReference type="Pfam" id="PF13513">
    <property type="entry name" value="HEAT_EZ"/>
    <property type="match status" value="1"/>
</dbReference>
<dbReference type="PROSITE" id="PS50166">
    <property type="entry name" value="IMPORTIN_B_NT"/>
    <property type="match status" value="1"/>
</dbReference>
<evidence type="ECO:0000313" key="12">
    <source>
        <dbReference type="Proteomes" id="UP001164286"/>
    </source>
</evidence>
<evidence type="ECO:0000256" key="5">
    <source>
        <dbReference type="ARBA" id="ARBA00022737"/>
    </source>
</evidence>
<keyword evidence="3" id="KW-0813">Transport</keyword>
<dbReference type="Gene3D" id="1.25.10.10">
    <property type="entry name" value="Leucine-rich Repeat Variant"/>
    <property type="match status" value="1"/>
</dbReference>
<dbReference type="SMART" id="SM00913">
    <property type="entry name" value="IBN_N"/>
    <property type="match status" value="1"/>
</dbReference>
<dbReference type="Pfam" id="PF25574">
    <property type="entry name" value="TPR_IMB1"/>
    <property type="match status" value="1"/>
</dbReference>
<dbReference type="InterPro" id="IPR016024">
    <property type="entry name" value="ARM-type_fold"/>
</dbReference>
<dbReference type="GeneID" id="77731975"/>
<keyword evidence="6" id="KW-0653">Protein transport</keyword>
<dbReference type="InterPro" id="IPR011989">
    <property type="entry name" value="ARM-like"/>
</dbReference>
<dbReference type="InterPro" id="IPR058584">
    <property type="entry name" value="IMB1_TNPO1-like_TPR"/>
</dbReference>
<evidence type="ECO:0000259" key="10">
    <source>
        <dbReference type="PROSITE" id="PS50166"/>
    </source>
</evidence>
<dbReference type="RefSeq" id="XP_052945188.1">
    <property type="nucleotide sequence ID" value="XM_053092770.1"/>
</dbReference>
<gene>
    <name evidence="11" type="ORF">MKK02DRAFT_44099</name>
</gene>
<dbReference type="AlphaFoldDB" id="A0AA38HAA0"/>
<protein>
    <recommendedName>
        <fullName evidence="7">Importin-95</fullName>
    </recommendedName>
    <alternativeName>
        <fullName evidence="8">Karyopherin-95</fullName>
    </alternativeName>
</protein>
<evidence type="ECO:0000313" key="11">
    <source>
        <dbReference type="EMBL" id="KAI9635411.1"/>
    </source>
</evidence>
<comment type="similarity">
    <text evidence="2">Belongs to the importin beta family. Importin beta-1 subfamily.</text>
</comment>
<dbReference type="Pfam" id="PF03810">
    <property type="entry name" value="IBN_N"/>
    <property type="match status" value="1"/>
</dbReference>
<dbReference type="GO" id="GO:0006606">
    <property type="term" value="P:protein import into nucleus"/>
    <property type="evidence" value="ECO:0007669"/>
    <property type="project" value="InterPro"/>
</dbReference>
<feature type="repeat" description="HEAT" evidence="9">
    <location>
        <begin position="130"/>
        <end position="169"/>
    </location>
</feature>
<evidence type="ECO:0000256" key="2">
    <source>
        <dbReference type="ARBA" id="ARBA00010907"/>
    </source>
</evidence>
<dbReference type="SUPFAM" id="SSF48371">
    <property type="entry name" value="ARM repeat"/>
    <property type="match status" value="1"/>
</dbReference>
<dbReference type="GO" id="GO:0005737">
    <property type="term" value="C:cytoplasm"/>
    <property type="evidence" value="ECO:0007669"/>
    <property type="project" value="UniProtKB-SubCell"/>
</dbReference>
<dbReference type="GO" id="GO:0031267">
    <property type="term" value="F:small GTPase binding"/>
    <property type="evidence" value="ECO:0007669"/>
    <property type="project" value="InterPro"/>
</dbReference>
<proteinExistence type="inferred from homology"/>
<feature type="domain" description="Importin N-terminal" evidence="10">
    <location>
        <begin position="21"/>
        <end position="101"/>
    </location>
</feature>
<dbReference type="InterPro" id="IPR040122">
    <property type="entry name" value="Importin_beta"/>
</dbReference>
<evidence type="ECO:0000256" key="3">
    <source>
        <dbReference type="ARBA" id="ARBA00022448"/>
    </source>
</evidence>
<dbReference type="InterPro" id="IPR001494">
    <property type="entry name" value="Importin-beta_N"/>
</dbReference>
<evidence type="ECO:0000256" key="6">
    <source>
        <dbReference type="ARBA" id="ARBA00022927"/>
    </source>
</evidence>
<evidence type="ECO:0000256" key="4">
    <source>
        <dbReference type="ARBA" id="ARBA00022490"/>
    </source>
</evidence>